<dbReference type="Pfam" id="PF01527">
    <property type="entry name" value="HTH_Tnp_1"/>
    <property type="match status" value="1"/>
</dbReference>
<dbReference type="RefSeq" id="WP_053253293.1">
    <property type="nucleotide sequence ID" value="NZ_LGAP01000060.1"/>
</dbReference>
<accession>A0A0L8BCX4</accession>
<reference evidence="2" key="1">
    <citation type="submission" date="2015-07" db="EMBL/GenBank/DDBJ databases">
        <title>Whole genome sequence of an Ensifer adhaerens strain isolated from a cave pool in the Wind Cave National Park.</title>
        <authorList>
            <person name="Eng W.W.H."/>
            <person name="Gan H.M."/>
            <person name="Barton H.A."/>
            <person name="Savka M.A."/>
        </authorList>
    </citation>
    <scope>NUCLEOTIDE SEQUENCE [LARGE SCALE GENOMIC DNA]</scope>
    <source>
        <strain evidence="2">SD006</strain>
    </source>
</reference>
<dbReference type="OrthoDB" id="9800877at2"/>
<organism evidence="1 2">
    <name type="scientific">Ensifer adhaerens</name>
    <name type="common">Sinorhizobium morelense</name>
    <dbReference type="NCBI Taxonomy" id="106592"/>
    <lineage>
        <taxon>Bacteria</taxon>
        <taxon>Pseudomonadati</taxon>
        <taxon>Pseudomonadota</taxon>
        <taxon>Alphaproteobacteria</taxon>
        <taxon>Hyphomicrobiales</taxon>
        <taxon>Rhizobiaceae</taxon>
        <taxon>Sinorhizobium/Ensifer group</taxon>
        <taxon>Ensifer</taxon>
    </lineage>
</organism>
<dbReference type="GO" id="GO:0006313">
    <property type="term" value="P:DNA transposition"/>
    <property type="evidence" value="ECO:0007669"/>
    <property type="project" value="InterPro"/>
</dbReference>
<dbReference type="PATRIC" id="fig|106592.7.peg.6855"/>
<protein>
    <recommendedName>
        <fullName evidence="3">Transposase</fullName>
    </recommendedName>
</protein>
<dbReference type="PANTHER" id="PTHR37936:SF3">
    <property type="entry name" value="TRANSPOSASE INSC FOR INSERTION ELEMENT IS2A-RELATED"/>
    <property type="match status" value="1"/>
</dbReference>
<dbReference type="EMBL" id="LGAP01000060">
    <property type="protein sequence ID" value="KOF12437.1"/>
    <property type="molecule type" value="Genomic_DNA"/>
</dbReference>
<dbReference type="GO" id="GO:0043565">
    <property type="term" value="F:sequence-specific DNA binding"/>
    <property type="evidence" value="ECO:0007669"/>
    <property type="project" value="InterPro"/>
</dbReference>
<gene>
    <name evidence="1" type="ORF">AC244_34410</name>
</gene>
<evidence type="ECO:0000313" key="1">
    <source>
        <dbReference type="EMBL" id="KOF12437.1"/>
    </source>
</evidence>
<evidence type="ECO:0000313" key="2">
    <source>
        <dbReference type="Proteomes" id="UP000037425"/>
    </source>
</evidence>
<comment type="caution">
    <text evidence="1">The sequence shown here is derived from an EMBL/GenBank/DDBJ whole genome shotgun (WGS) entry which is preliminary data.</text>
</comment>
<dbReference type="InterPro" id="IPR002514">
    <property type="entry name" value="Transposase_8"/>
</dbReference>
<evidence type="ECO:0008006" key="3">
    <source>
        <dbReference type="Google" id="ProtNLM"/>
    </source>
</evidence>
<dbReference type="GO" id="GO:0004803">
    <property type="term" value="F:transposase activity"/>
    <property type="evidence" value="ECO:0007669"/>
    <property type="project" value="InterPro"/>
</dbReference>
<dbReference type="PANTHER" id="PTHR37936">
    <property type="entry name" value="TRANSPOSASE INSC FOR INSERTION ELEMENT IS2A-RELATED"/>
    <property type="match status" value="1"/>
</dbReference>
<dbReference type="InterPro" id="IPR010921">
    <property type="entry name" value="Trp_repressor/repl_initiator"/>
</dbReference>
<dbReference type="SUPFAM" id="SSF48295">
    <property type="entry name" value="TrpR-like"/>
    <property type="match status" value="1"/>
</dbReference>
<dbReference type="AlphaFoldDB" id="A0A0L8BCX4"/>
<sequence length="128" mass="13897">MSDSVNQARAFEVLTATPIRTRRKPRDWPDAEKARLIAETMLPGANVSAIARAEGLDPSQLYGWRRKALASGSVVPLSKEANERVSFARVEAVASSPVEIVIGDVVVRVAGDIEPDHLGRILRAVRKA</sequence>
<dbReference type="Proteomes" id="UP000037425">
    <property type="component" value="Unassembled WGS sequence"/>
</dbReference>
<name>A0A0L8BCX4_ENSAD</name>
<proteinExistence type="predicted"/>